<evidence type="ECO:0000256" key="11">
    <source>
        <dbReference type="SAM" id="MobiDB-lite"/>
    </source>
</evidence>
<keyword evidence="15" id="KW-1185">Reference proteome</keyword>
<dbReference type="Pfam" id="PF00271">
    <property type="entry name" value="Helicase_C"/>
    <property type="match status" value="1"/>
</dbReference>
<keyword evidence="4 10" id="KW-0547">Nucleotide-binding</keyword>
<feature type="compositionally biased region" description="Polar residues" evidence="11">
    <location>
        <begin position="500"/>
        <end position="517"/>
    </location>
</feature>
<evidence type="ECO:0000259" key="13">
    <source>
        <dbReference type="PROSITE" id="PS51194"/>
    </source>
</evidence>
<dbReference type="EC" id="3.6.4.13" evidence="10"/>
<dbReference type="InterPro" id="IPR001650">
    <property type="entry name" value="Helicase_C-like"/>
</dbReference>
<dbReference type="GO" id="GO:0005730">
    <property type="term" value="C:nucleolus"/>
    <property type="evidence" value="ECO:0007669"/>
    <property type="project" value="UniProtKB-SubCell"/>
</dbReference>
<dbReference type="CDD" id="cd18787">
    <property type="entry name" value="SF2_C_DEAD"/>
    <property type="match status" value="1"/>
</dbReference>
<dbReference type="Pfam" id="PF00270">
    <property type="entry name" value="DEAD"/>
    <property type="match status" value="1"/>
</dbReference>
<dbReference type="InterPro" id="IPR011545">
    <property type="entry name" value="DEAD/DEAH_box_helicase_dom"/>
</dbReference>
<comment type="function">
    <text evidence="10">RNA helicase.</text>
</comment>
<dbReference type="GO" id="GO:0016787">
    <property type="term" value="F:hydrolase activity"/>
    <property type="evidence" value="ECO:0007669"/>
    <property type="project" value="UniProtKB-KW"/>
</dbReference>
<proteinExistence type="inferred from homology"/>
<dbReference type="InterPro" id="IPR014001">
    <property type="entry name" value="Helicase_ATP-bd"/>
</dbReference>
<dbReference type="SMART" id="SM00487">
    <property type="entry name" value="DEXDc"/>
    <property type="match status" value="1"/>
</dbReference>
<keyword evidence="3" id="KW-0698">rRNA processing</keyword>
<evidence type="ECO:0000256" key="3">
    <source>
        <dbReference type="ARBA" id="ARBA00022552"/>
    </source>
</evidence>
<dbReference type="SUPFAM" id="SSF52540">
    <property type="entry name" value="P-loop containing nucleoside triphosphate hydrolases"/>
    <property type="match status" value="2"/>
</dbReference>
<evidence type="ECO:0000256" key="5">
    <source>
        <dbReference type="ARBA" id="ARBA00022801"/>
    </source>
</evidence>
<dbReference type="SMART" id="SM01178">
    <property type="entry name" value="DUF4217"/>
    <property type="match status" value="1"/>
</dbReference>
<dbReference type="Proteomes" id="UP000799302">
    <property type="component" value="Unassembled WGS sequence"/>
</dbReference>
<dbReference type="Gene3D" id="3.40.50.300">
    <property type="entry name" value="P-loop containing nucleotide triphosphate hydrolases"/>
    <property type="match status" value="2"/>
</dbReference>
<dbReference type="PROSITE" id="PS51194">
    <property type="entry name" value="HELICASE_CTER"/>
    <property type="match status" value="1"/>
</dbReference>
<dbReference type="GO" id="GO:0003723">
    <property type="term" value="F:RNA binding"/>
    <property type="evidence" value="ECO:0007669"/>
    <property type="project" value="UniProtKB-UniRule"/>
</dbReference>
<dbReference type="GO" id="GO:0003724">
    <property type="term" value="F:RNA helicase activity"/>
    <property type="evidence" value="ECO:0007669"/>
    <property type="project" value="UniProtKB-EC"/>
</dbReference>
<protein>
    <recommendedName>
        <fullName evidence="10">ATP-dependent RNA helicase</fullName>
        <ecNumber evidence="10">3.6.4.13</ecNumber>
    </recommendedName>
</protein>
<name>A0A6A6ULE1_9PEZI</name>
<evidence type="ECO:0000256" key="4">
    <source>
        <dbReference type="ARBA" id="ARBA00022741"/>
    </source>
</evidence>
<evidence type="ECO:0000256" key="9">
    <source>
        <dbReference type="ARBA" id="ARBA00023242"/>
    </source>
</evidence>
<dbReference type="PROSITE" id="PS51192">
    <property type="entry name" value="HELICASE_ATP_BIND_1"/>
    <property type="match status" value="1"/>
</dbReference>
<feature type="domain" description="Helicase ATP-binding" evidence="12">
    <location>
        <begin position="183"/>
        <end position="383"/>
    </location>
</feature>
<feature type="region of interest" description="Disordered" evidence="11">
    <location>
        <begin position="469"/>
        <end position="517"/>
    </location>
</feature>
<dbReference type="GO" id="GO:0005524">
    <property type="term" value="F:ATP binding"/>
    <property type="evidence" value="ECO:0007669"/>
    <property type="project" value="UniProtKB-UniRule"/>
</dbReference>
<comment type="catalytic activity">
    <reaction evidence="10">
        <text>ATP + H2O = ADP + phosphate + H(+)</text>
        <dbReference type="Rhea" id="RHEA:13065"/>
        <dbReference type="ChEBI" id="CHEBI:15377"/>
        <dbReference type="ChEBI" id="CHEBI:15378"/>
        <dbReference type="ChEBI" id="CHEBI:30616"/>
        <dbReference type="ChEBI" id="CHEBI:43474"/>
        <dbReference type="ChEBI" id="CHEBI:456216"/>
        <dbReference type="EC" id="3.6.4.13"/>
    </reaction>
</comment>
<dbReference type="OrthoDB" id="422663at2759"/>
<comment type="subcellular location">
    <subcellularLocation>
        <location evidence="1">Nucleus</location>
        <location evidence="1">Nucleolus</location>
    </subcellularLocation>
</comment>
<keyword evidence="5 10" id="KW-0378">Hydrolase</keyword>
<comment type="domain">
    <text evidence="10">The Q motif is unique to and characteristic of the DEAD box family of RNA helicases and controls ATP binding and hydrolysis.</text>
</comment>
<keyword evidence="8 10" id="KW-0694">RNA-binding</keyword>
<evidence type="ECO:0000313" key="14">
    <source>
        <dbReference type="EMBL" id="KAF2672273.1"/>
    </source>
</evidence>
<feature type="domain" description="Helicase C-terminal" evidence="13">
    <location>
        <begin position="432"/>
        <end position="649"/>
    </location>
</feature>
<evidence type="ECO:0000259" key="12">
    <source>
        <dbReference type="PROSITE" id="PS51192"/>
    </source>
</evidence>
<dbReference type="SMART" id="SM00490">
    <property type="entry name" value="HELICc"/>
    <property type="match status" value="1"/>
</dbReference>
<gene>
    <name evidence="14" type="ORF">BT63DRAFT_192751</name>
</gene>
<feature type="compositionally biased region" description="Basic and acidic residues" evidence="11">
    <location>
        <begin position="477"/>
        <end position="496"/>
    </location>
</feature>
<organism evidence="14 15">
    <name type="scientific">Microthyrium microscopicum</name>
    <dbReference type="NCBI Taxonomy" id="703497"/>
    <lineage>
        <taxon>Eukaryota</taxon>
        <taxon>Fungi</taxon>
        <taxon>Dikarya</taxon>
        <taxon>Ascomycota</taxon>
        <taxon>Pezizomycotina</taxon>
        <taxon>Dothideomycetes</taxon>
        <taxon>Dothideomycetes incertae sedis</taxon>
        <taxon>Microthyriales</taxon>
        <taxon>Microthyriaceae</taxon>
        <taxon>Microthyrium</taxon>
    </lineage>
</organism>
<dbReference type="InterPro" id="IPR025313">
    <property type="entry name" value="SPB4-like_CTE"/>
</dbReference>
<accession>A0A6A6ULE1</accession>
<evidence type="ECO:0000256" key="2">
    <source>
        <dbReference type="ARBA" id="ARBA00022517"/>
    </source>
</evidence>
<sequence>MADDGLLVNFEIPQGTLATKSVLRGGPWSERRRIRQQENYHTKKRLRDTNTHIDSELLEYVGTGTNHESKRRKTSPASEAKVHAKPFGGPKPYHITASPREPRTGAVDKPIISSLFSSNPESKTTFDDKPIDPNAEPVEPSNAPLSKELLNFTTLGLTPAIAAHLTSKLAISAPTSIQRAAIPTLLNSDEDAFIQAETGSGKTLAYLLPIVQRIMALSRPKSDAEDGIARNSGLFAIILAPTRELSKQISVVLESLLRRAHWIVAGAVLGGESKKSEKARIRKGFNILVATPGRLADHLEHTEALDTSSVRWLVLDEGDRLVELGFEDDIKKIISKLDFRLHKSQGKVLESLPKKRVTILCSATMRTDVERLGTISLKDAAHIAADPTHTDPSSESNPNGTQVEKKFSVPSQLKQSYVIVPAKLRLVTLIASLKRAFIRCKTTTKVIVFVSCADSVDFHFQALTRNESNDSTIQADATKEAEKEKDKWRSKNDFKAKARASQQPNVELGTSANSPSLSTDSQQVSVFRLHGSLQQSLRTSTLQAFSKSSNPSLLLCTDIASRGLDLPDVDRIIEYDPAFSREEHLHRVGRTARAGNEGAATIFLQPGCEEGYVDVLKAERGDLGAVNLRGMTAEAVLRAGFPTVTQNAGRPRKNVEELQPWEVLATDFQLAVERWALAEPGVLEAARRAFQSHIRAYATHVKDERQWFDMKQLHLGHLAKAFALRDRPGSVNVPGLRVSAGKVKADRKQAGGGAKSAKKSDNDGQGGEDADIAEARRKMSRMGRSTGGASEFNLA</sequence>
<evidence type="ECO:0000256" key="10">
    <source>
        <dbReference type="RuleBase" id="RU365068"/>
    </source>
</evidence>
<evidence type="ECO:0000256" key="7">
    <source>
        <dbReference type="ARBA" id="ARBA00022840"/>
    </source>
</evidence>
<feature type="region of interest" description="Disordered" evidence="11">
    <location>
        <begin position="63"/>
        <end position="104"/>
    </location>
</feature>
<dbReference type="InterPro" id="IPR027417">
    <property type="entry name" value="P-loop_NTPase"/>
</dbReference>
<feature type="compositionally biased region" description="Polar residues" evidence="11">
    <location>
        <begin position="390"/>
        <end position="402"/>
    </location>
</feature>
<dbReference type="EMBL" id="MU004232">
    <property type="protein sequence ID" value="KAF2672273.1"/>
    <property type="molecule type" value="Genomic_DNA"/>
</dbReference>
<evidence type="ECO:0000256" key="6">
    <source>
        <dbReference type="ARBA" id="ARBA00022806"/>
    </source>
</evidence>
<keyword evidence="7 10" id="KW-0067">ATP-binding</keyword>
<dbReference type="Pfam" id="PF13959">
    <property type="entry name" value="CTE_SPB4"/>
    <property type="match status" value="1"/>
</dbReference>
<evidence type="ECO:0000256" key="1">
    <source>
        <dbReference type="ARBA" id="ARBA00004604"/>
    </source>
</evidence>
<feature type="region of interest" description="Disordered" evidence="11">
    <location>
        <begin position="116"/>
        <end position="141"/>
    </location>
</feature>
<evidence type="ECO:0000256" key="8">
    <source>
        <dbReference type="ARBA" id="ARBA00022884"/>
    </source>
</evidence>
<feature type="region of interest" description="Disordered" evidence="11">
    <location>
        <begin position="385"/>
        <end position="406"/>
    </location>
</feature>
<keyword evidence="2" id="KW-0690">Ribosome biogenesis</keyword>
<evidence type="ECO:0000313" key="15">
    <source>
        <dbReference type="Proteomes" id="UP000799302"/>
    </source>
</evidence>
<dbReference type="GO" id="GO:0006364">
    <property type="term" value="P:rRNA processing"/>
    <property type="evidence" value="ECO:0007669"/>
    <property type="project" value="UniProtKB-KW"/>
</dbReference>
<feature type="region of interest" description="Disordered" evidence="11">
    <location>
        <begin position="740"/>
        <end position="795"/>
    </location>
</feature>
<comment type="similarity">
    <text evidence="10">Belongs to the DEAD box helicase family.</text>
</comment>
<keyword evidence="6 10" id="KW-0347">Helicase</keyword>
<dbReference type="PANTHER" id="PTHR24031">
    <property type="entry name" value="RNA HELICASE"/>
    <property type="match status" value="1"/>
</dbReference>
<keyword evidence="9" id="KW-0539">Nucleus</keyword>
<reference evidence="14" key="1">
    <citation type="journal article" date="2020" name="Stud. Mycol.">
        <title>101 Dothideomycetes genomes: a test case for predicting lifestyles and emergence of pathogens.</title>
        <authorList>
            <person name="Haridas S."/>
            <person name="Albert R."/>
            <person name="Binder M."/>
            <person name="Bloem J."/>
            <person name="Labutti K."/>
            <person name="Salamov A."/>
            <person name="Andreopoulos B."/>
            <person name="Baker S."/>
            <person name="Barry K."/>
            <person name="Bills G."/>
            <person name="Bluhm B."/>
            <person name="Cannon C."/>
            <person name="Castanera R."/>
            <person name="Culley D."/>
            <person name="Daum C."/>
            <person name="Ezra D."/>
            <person name="Gonzalez J."/>
            <person name="Henrissat B."/>
            <person name="Kuo A."/>
            <person name="Liang C."/>
            <person name="Lipzen A."/>
            <person name="Lutzoni F."/>
            <person name="Magnuson J."/>
            <person name="Mondo S."/>
            <person name="Nolan M."/>
            <person name="Ohm R."/>
            <person name="Pangilinan J."/>
            <person name="Park H.-J."/>
            <person name="Ramirez L."/>
            <person name="Alfaro M."/>
            <person name="Sun H."/>
            <person name="Tritt A."/>
            <person name="Yoshinaga Y."/>
            <person name="Zwiers L.-H."/>
            <person name="Turgeon B."/>
            <person name="Goodwin S."/>
            <person name="Spatafora J."/>
            <person name="Crous P."/>
            <person name="Grigoriev I."/>
        </authorList>
    </citation>
    <scope>NUCLEOTIDE SEQUENCE</scope>
    <source>
        <strain evidence="14">CBS 115976</strain>
    </source>
</reference>
<dbReference type="CDD" id="cd17949">
    <property type="entry name" value="DEADc_DDX31"/>
    <property type="match status" value="1"/>
</dbReference>
<dbReference type="AlphaFoldDB" id="A0A6A6ULE1"/>